<protein>
    <submittedName>
        <fullName evidence="1">Uncharacterized protein</fullName>
    </submittedName>
</protein>
<reference evidence="1" key="2">
    <citation type="submission" date="2022-10" db="EMBL/GenBank/DDBJ databases">
        <authorList>
            <consortium name="ENA_rothamsted_submissions"/>
            <consortium name="culmorum"/>
            <person name="King R."/>
        </authorList>
    </citation>
    <scope>NUCLEOTIDE SEQUENCE</scope>
</reference>
<dbReference type="EMBL" id="OU893334">
    <property type="protein sequence ID" value="CAG9791201.1"/>
    <property type="molecule type" value="Genomic_DNA"/>
</dbReference>
<sequence>MESNVVSNEVTANNGGRVGCGATVRGYGPGGSRSGHFDTRASGWRSQCAIHLLGASTDVVQVLQSCRSHIEVLEGLHDFGGKDRGDRSERGDRALLRVCGPSVREARDPSGRFLLRQTVTSKGANLTILVRRAATQSVDEEEFVDGAFAFHDELHEGTASPDATCAATHYGLASPKHGGVSAPSHHHIFWNIEERLQCSHRFIPAANQSVTIEIQRLDRMWSAEPTGTIGAAGCRTACGDAGCECRANSPLHYHDHIALVAGDGTHLSCLCGDFQLLPIDHRAHKAKNKQFNLTFGSRLGRLVKRAGYCSRRDASEKITWPDPVSRCPRVTVDKEKKNLEQDRKVPITALLLRRLVTVFSFREISSRNVSVTGSLNEFFYQQCTWVLDSNVERQLFIDISSEQDKSCGSWNITLHEWSGSGAHSDGGLAAAAGELLYTFCARHKNHTYTLPWRLNTVVIRLVALSRQQPLYRIRWRSQVVRANNRLGPPTPVPAASAGTSSPTHYLGLLYSLLLWSALNNV</sequence>
<organism evidence="1 2">
    <name type="scientific">Diatraea saccharalis</name>
    <name type="common">sugarcane borer</name>
    <dbReference type="NCBI Taxonomy" id="40085"/>
    <lineage>
        <taxon>Eukaryota</taxon>
        <taxon>Metazoa</taxon>
        <taxon>Ecdysozoa</taxon>
        <taxon>Arthropoda</taxon>
        <taxon>Hexapoda</taxon>
        <taxon>Insecta</taxon>
        <taxon>Pterygota</taxon>
        <taxon>Neoptera</taxon>
        <taxon>Endopterygota</taxon>
        <taxon>Lepidoptera</taxon>
        <taxon>Glossata</taxon>
        <taxon>Ditrysia</taxon>
        <taxon>Pyraloidea</taxon>
        <taxon>Crambidae</taxon>
        <taxon>Crambinae</taxon>
        <taxon>Diatraea</taxon>
    </lineage>
</organism>
<keyword evidence="2" id="KW-1185">Reference proteome</keyword>
<proteinExistence type="predicted"/>
<dbReference type="AlphaFoldDB" id="A0A9N9WE71"/>
<accession>A0A9N9WE71</accession>
<evidence type="ECO:0000313" key="1">
    <source>
        <dbReference type="EMBL" id="CAG9791201.1"/>
    </source>
</evidence>
<evidence type="ECO:0000313" key="2">
    <source>
        <dbReference type="Proteomes" id="UP001153714"/>
    </source>
</evidence>
<reference evidence="1" key="1">
    <citation type="submission" date="2021-12" db="EMBL/GenBank/DDBJ databases">
        <authorList>
            <person name="King R."/>
        </authorList>
    </citation>
    <scope>NUCLEOTIDE SEQUENCE</scope>
</reference>
<gene>
    <name evidence="1" type="ORF">DIATSA_LOCUS8827</name>
</gene>
<name>A0A9N9WE71_9NEOP</name>
<dbReference type="Proteomes" id="UP001153714">
    <property type="component" value="Chromosome 3"/>
</dbReference>
<dbReference type="OrthoDB" id="10063988at2759"/>